<dbReference type="AlphaFoldDB" id="A0A6G1H043"/>
<feature type="region of interest" description="Disordered" evidence="1">
    <location>
        <begin position="292"/>
        <end position="315"/>
    </location>
</feature>
<keyword evidence="3" id="KW-1185">Reference proteome</keyword>
<feature type="region of interest" description="Disordered" evidence="1">
    <location>
        <begin position="48"/>
        <end position="141"/>
    </location>
</feature>
<feature type="compositionally biased region" description="Low complexity" evidence="1">
    <location>
        <begin position="242"/>
        <end position="265"/>
    </location>
</feature>
<feature type="region of interest" description="Disordered" evidence="1">
    <location>
        <begin position="162"/>
        <end position="275"/>
    </location>
</feature>
<dbReference type="OrthoDB" id="5400063at2759"/>
<dbReference type="EMBL" id="ML977157">
    <property type="protein sequence ID" value="KAF1986434.1"/>
    <property type="molecule type" value="Genomic_DNA"/>
</dbReference>
<dbReference type="Proteomes" id="UP000800041">
    <property type="component" value="Unassembled WGS sequence"/>
</dbReference>
<proteinExistence type="predicted"/>
<protein>
    <recommendedName>
        <fullName evidence="4">Basic proline-rich protein</fullName>
    </recommendedName>
</protein>
<accession>A0A6G1H043</accession>
<evidence type="ECO:0008006" key="4">
    <source>
        <dbReference type="Google" id="ProtNLM"/>
    </source>
</evidence>
<evidence type="ECO:0000313" key="3">
    <source>
        <dbReference type="Proteomes" id="UP000800041"/>
    </source>
</evidence>
<feature type="compositionally biased region" description="Polar residues" evidence="1">
    <location>
        <begin position="112"/>
        <end position="128"/>
    </location>
</feature>
<gene>
    <name evidence="2" type="ORF">K402DRAFT_404500</name>
</gene>
<feature type="compositionally biased region" description="Basic and acidic residues" evidence="1">
    <location>
        <begin position="292"/>
        <end position="311"/>
    </location>
</feature>
<evidence type="ECO:0000313" key="2">
    <source>
        <dbReference type="EMBL" id="KAF1986434.1"/>
    </source>
</evidence>
<evidence type="ECO:0000256" key="1">
    <source>
        <dbReference type="SAM" id="MobiDB-lite"/>
    </source>
</evidence>
<organism evidence="2 3">
    <name type="scientific">Aulographum hederae CBS 113979</name>
    <dbReference type="NCBI Taxonomy" id="1176131"/>
    <lineage>
        <taxon>Eukaryota</taxon>
        <taxon>Fungi</taxon>
        <taxon>Dikarya</taxon>
        <taxon>Ascomycota</taxon>
        <taxon>Pezizomycotina</taxon>
        <taxon>Dothideomycetes</taxon>
        <taxon>Pleosporomycetidae</taxon>
        <taxon>Aulographales</taxon>
        <taxon>Aulographaceae</taxon>
    </lineage>
</organism>
<sequence length="344" mass="37902">MKASFSSFEVPASTPSSRPPHDTSMSVPSVSGIVPELQHLSLAEDIHFESPAELRQSRPVAPRSSTHPMQELFPPPMAPPKPRSRSPYSRSHGRSQSASSTLSAPSMVRAHSSPSSITILGGQRSASPLRSPVRNRSPFRDELHVQLPSHFLDMTSISEDAELDLTPRSVPMGNDRTHPPVSPSLGPQHSNTFPRRRRPVSPLHQVSNAGVFGPPPPSQSPSPRLSAAKFNEAYPGELTYNRSFSSSSIPSTPTSTRSRSPSISSLETIPDTPDAEARALEEDLERLKYVQKRAEETDHTMRRNSNEDQRGRIGAGFLRDKKKRWSVCGAEKRSDLDLETIWED</sequence>
<feature type="compositionally biased region" description="Low complexity" evidence="1">
    <location>
        <begin position="85"/>
        <end position="106"/>
    </location>
</feature>
<reference evidence="2" key="1">
    <citation type="journal article" date="2020" name="Stud. Mycol.">
        <title>101 Dothideomycetes genomes: a test case for predicting lifestyles and emergence of pathogens.</title>
        <authorList>
            <person name="Haridas S."/>
            <person name="Albert R."/>
            <person name="Binder M."/>
            <person name="Bloem J."/>
            <person name="Labutti K."/>
            <person name="Salamov A."/>
            <person name="Andreopoulos B."/>
            <person name="Baker S."/>
            <person name="Barry K."/>
            <person name="Bills G."/>
            <person name="Bluhm B."/>
            <person name="Cannon C."/>
            <person name="Castanera R."/>
            <person name="Culley D."/>
            <person name="Daum C."/>
            <person name="Ezra D."/>
            <person name="Gonzalez J."/>
            <person name="Henrissat B."/>
            <person name="Kuo A."/>
            <person name="Liang C."/>
            <person name="Lipzen A."/>
            <person name="Lutzoni F."/>
            <person name="Magnuson J."/>
            <person name="Mondo S."/>
            <person name="Nolan M."/>
            <person name="Ohm R."/>
            <person name="Pangilinan J."/>
            <person name="Park H.-J."/>
            <person name="Ramirez L."/>
            <person name="Alfaro M."/>
            <person name="Sun H."/>
            <person name="Tritt A."/>
            <person name="Yoshinaga Y."/>
            <person name="Zwiers L.-H."/>
            <person name="Turgeon B."/>
            <person name="Goodwin S."/>
            <person name="Spatafora J."/>
            <person name="Crous P."/>
            <person name="Grigoriev I."/>
        </authorList>
    </citation>
    <scope>NUCLEOTIDE SEQUENCE</scope>
    <source>
        <strain evidence="2">CBS 113979</strain>
    </source>
</reference>
<feature type="region of interest" description="Disordered" evidence="1">
    <location>
        <begin position="1"/>
        <end position="30"/>
    </location>
</feature>
<name>A0A6G1H043_9PEZI</name>